<reference evidence="1" key="1">
    <citation type="submission" date="2023-11" db="EMBL/GenBank/DDBJ databases">
        <authorList>
            <person name="De Vega J J."/>
            <person name="De Vega J J."/>
        </authorList>
    </citation>
    <scope>NUCLEOTIDE SEQUENCE</scope>
</reference>
<dbReference type="Proteomes" id="UP001295794">
    <property type="component" value="Unassembled WGS sequence"/>
</dbReference>
<gene>
    <name evidence="1" type="ORF">MYCIT1_LOCUS23727</name>
</gene>
<feature type="non-terminal residue" evidence="1">
    <location>
        <position position="1"/>
    </location>
</feature>
<accession>A0AAD2K2S2</accession>
<sequence>ERFQASLDHGLMQIRLVLQVLDPDACSCSCVSNGSAQTRMTTNSTFVVSRLDLSQHESLVRREILRSGCTHSAVAQDGRTHDHALLEFTLRDG</sequence>
<name>A0AAD2K2S2_9AGAR</name>
<organism evidence="1 2">
    <name type="scientific">Mycena citricolor</name>
    <dbReference type="NCBI Taxonomy" id="2018698"/>
    <lineage>
        <taxon>Eukaryota</taxon>
        <taxon>Fungi</taxon>
        <taxon>Dikarya</taxon>
        <taxon>Basidiomycota</taxon>
        <taxon>Agaricomycotina</taxon>
        <taxon>Agaricomycetes</taxon>
        <taxon>Agaricomycetidae</taxon>
        <taxon>Agaricales</taxon>
        <taxon>Marasmiineae</taxon>
        <taxon>Mycenaceae</taxon>
        <taxon>Mycena</taxon>
    </lineage>
</organism>
<feature type="non-terminal residue" evidence="1">
    <location>
        <position position="93"/>
    </location>
</feature>
<dbReference type="AlphaFoldDB" id="A0AAD2K2S2"/>
<evidence type="ECO:0000313" key="1">
    <source>
        <dbReference type="EMBL" id="CAK5275754.1"/>
    </source>
</evidence>
<dbReference type="EMBL" id="CAVNYO010000405">
    <property type="protein sequence ID" value="CAK5275754.1"/>
    <property type="molecule type" value="Genomic_DNA"/>
</dbReference>
<evidence type="ECO:0000313" key="2">
    <source>
        <dbReference type="Proteomes" id="UP001295794"/>
    </source>
</evidence>
<comment type="caution">
    <text evidence="1">The sequence shown here is derived from an EMBL/GenBank/DDBJ whole genome shotgun (WGS) entry which is preliminary data.</text>
</comment>
<protein>
    <submittedName>
        <fullName evidence="1">Uncharacterized protein</fullName>
    </submittedName>
</protein>
<keyword evidence="2" id="KW-1185">Reference proteome</keyword>
<proteinExistence type="predicted"/>